<dbReference type="EMBL" id="JACJLA010000001">
    <property type="protein sequence ID" value="MBM6911875.1"/>
    <property type="molecule type" value="Genomic_DNA"/>
</dbReference>
<protein>
    <submittedName>
        <fullName evidence="1">Uncharacterized protein</fullName>
    </submittedName>
</protein>
<name>A0ABS2GET4_9FIRM</name>
<accession>A0ABS2GET4</accession>
<evidence type="ECO:0000313" key="1">
    <source>
        <dbReference type="EMBL" id="MBM6911875.1"/>
    </source>
</evidence>
<keyword evidence="2" id="KW-1185">Reference proteome</keyword>
<proteinExistence type="predicted"/>
<sequence length="162" mass="18824">MIKEIPPLAENEYISGWESLNASGPKKIAVDWHSKPYWYNISTEHKTPLKTYTTNTLFGNTGINTETITFPLSATLKIADNIRAIADIIYDIEKGNGRKNIEFQEIEDIIIEYYSKEEKTELFNRFIVKLVPEMSPELEAFIRYVWPKEYWLVLTGEKINGK</sequence>
<gene>
    <name evidence="1" type="ORF">H6A01_00855</name>
</gene>
<organism evidence="1 2">
    <name type="scientific">Veillonella magna</name>
    <dbReference type="NCBI Taxonomy" id="464322"/>
    <lineage>
        <taxon>Bacteria</taxon>
        <taxon>Bacillati</taxon>
        <taxon>Bacillota</taxon>
        <taxon>Negativicutes</taxon>
        <taxon>Veillonellales</taxon>
        <taxon>Veillonellaceae</taxon>
        <taxon>Veillonella</taxon>
    </lineage>
</organism>
<dbReference type="RefSeq" id="WP_205087193.1">
    <property type="nucleotide sequence ID" value="NZ_JACJLA010000001.1"/>
</dbReference>
<evidence type="ECO:0000313" key="2">
    <source>
        <dbReference type="Proteomes" id="UP000707138"/>
    </source>
</evidence>
<dbReference type="Proteomes" id="UP000707138">
    <property type="component" value="Unassembled WGS sequence"/>
</dbReference>
<reference evidence="1 2" key="1">
    <citation type="journal article" date="2021" name="Sci. Rep.">
        <title>The distribution of antibiotic resistance genes in chicken gut microbiota commensals.</title>
        <authorList>
            <person name="Juricova H."/>
            <person name="Matiasovicova J."/>
            <person name="Kubasova T."/>
            <person name="Cejkova D."/>
            <person name="Rychlik I."/>
        </authorList>
    </citation>
    <scope>NUCLEOTIDE SEQUENCE [LARGE SCALE GENOMIC DNA]</scope>
    <source>
        <strain evidence="1 2">An537</strain>
    </source>
</reference>
<comment type="caution">
    <text evidence="1">The sequence shown here is derived from an EMBL/GenBank/DDBJ whole genome shotgun (WGS) entry which is preliminary data.</text>
</comment>